<accession>A0A8D8BEJ6</accession>
<sequence>MMLDLFATGGAACSGSGAAAGLGSGRDPNRSRMDFFFAGAGAGGVVLRSSSIVTSSAFLRAFSSSRAFRLSFRLAAAPAPPSSIFSRSSSFALMFKKSSSSDSSEPISLSCFLACLIFCWISSNSDSSFWCFWRALWPAISEMVGMSKSFLRGELSRGGGVNCAGSFFGADSVISIVFFAC</sequence>
<evidence type="ECO:0000313" key="1">
    <source>
        <dbReference type="EMBL" id="CAG6470106.1"/>
    </source>
</evidence>
<protein>
    <submittedName>
        <fullName evidence="1">(northern house mosquito) hypothetical protein</fullName>
    </submittedName>
</protein>
<proteinExistence type="predicted"/>
<dbReference type="EMBL" id="HBUE01064547">
    <property type="protein sequence ID" value="CAG6470106.1"/>
    <property type="molecule type" value="Transcribed_RNA"/>
</dbReference>
<dbReference type="AlphaFoldDB" id="A0A8D8BEJ6"/>
<organism evidence="1">
    <name type="scientific">Culex pipiens</name>
    <name type="common">House mosquito</name>
    <dbReference type="NCBI Taxonomy" id="7175"/>
    <lineage>
        <taxon>Eukaryota</taxon>
        <taxon>Metazoa</taxon>
        <taxon>Ecdysozoa</taxon>
        <taxon>Arthropoda</taxon>
        <taxon>Hexapoda</taxon>
        <taxon>Insecta</taxon>
        <taxon>Pterygota</taxon>
        <taxon>Neoptera</taxon>
        <taxon>Endopterygota</taxon>
        <taxon>Diptera</taxon>
        <taxon>Nematocera</taxon>
        <taxon>Culicoidea</taxon>
        <taxon>Culicidae</taxon>
        <taxon>Culicinae</taxon>
        <taxon>Culicini</taxon>
        <taxon>Culex</taxon>
        <taxon>Culex</taxon>
    </lineage>
</organism>
<name>A0A8D8BEJ6_CULPI</name>
<reference evidence="1" key="1">
    <citation type="submission" date="2021-05" db="EMBL/GenBank/DDBJ databases">
        <authorList>
            <person name="Alioto T."/>
            <person name="Alioto T."/>
            <person name="Gomez Garrido J."/>
        </authorList>
    </citation>
    <scope>NUCLEOTIDE SEQUENCE</scope>
</reference>